<feature type="region of interest" description="Disordered" evidence="2">
    <location>
        <begin position="41"/>
        <end position="115"/>
    </location>
</feature>
<dbReference type="Proteomes" id="UP000694906">
    <property type="component" value="Unplaced"/>
</dbReference>
<dbReference type="SUPFAM" id="SSF48670">
    <property type="entry name" value="Transducin (heterotrimeric G protein), gamma chain"/>
    <property type="match status" value="1"/>
</dbReference>
<dbReference type="GO" id="GO:0009968">
    <property type="term" value="P:negative regulation of signal transduction"/>
    <property type="evidence" value="ECO:0007669"/>
    <property type="project" value="UniProtKB-KW"/>
</dbReference>
<accession>A0AAX6SCC5</accession>
<dbReference type="CTD" id="8786"/>
<keyword evidence="4" id="KW-1185">Reference proteome</keyword>
<dbReference type="PROSITE" id="PS50132">
    <property type="entry name" value="RGS"/>
    <property type="match status" value="1"/>
</dbReference>
<evidence type="ECO:0000259" key="3">
    <source>
        <dbReference type="PROSITE" id="PS50132"/>
    </source>
</evidence>
<proteinExistence type="predicted"/>
<dbReference type="AlphaFoldDB" id="A0AAX6SCC5"/>
<dbReference type="SUPFAM" id="SSF48097">
    <property type="entry name" value="Regulator of G-protein signaling, RGS"/>
    <property type="match status" value="1"/>
</dbReference>
<dbReference type="CDD" id="cd00068">
    <property type="entry name" value="GGL"/>
    <property type="match status" value="1"/>
</dbReference>
<dbReference type="PANTHER" id="PTHR45746:SF3">
    <property type="entry name" value="REGULATOR OF G-PROTEIN SIGNALING 11"/>
    <property type="match status" value="1"/>
</dbReference>
<protein>
    <submittedName>
        <fullName evidence="5">Regulator of G-protein signaling 11 isoform X1</fullName>
    </submittedName>
</protein>
<evidence type="ECO:0000313" key="5">
    <source>
        <dbReference type="RefSeq" id="XP_021107081.1"/>
    </source>
</evidence>
<evidence type="ECO:0000256" key="2">
    <source>
        <dbReference type="SAM" id="MobiDB-lite"/>
    </source>
</evidence>
<dbReference type="GeneID" id="101702566"/>
<dbReference type="InterPro" id="IPR015898">
    <property type="entry name" value="G-protein_gamma-like_dom"/>
</dbReference>
<dbReference type="Pfam" id="PF00631">
    <property type="entry name" value="G-gamma"/>
    <property type="match status" value="1"/>
</dbReference>
<organism evidence="4 5">
    <name type="scientific">Heterocephalus glaber</name>
    <name type="common">Naked mole rat</name>
    <dbReference type="NCBI Taxonomy" id="10181"/>
    <lineage>
        <taxon>Eukaryota</taxon>
        <taxon>Metazoa</taxon>
        <taxon>Chordata</taxon>
        <taxon>Craniata</taxon>
        <taxon>Vertebrata</taxon>
        <taxon>Euteleostomi</taxon>
        <taxon>Mammalia</taxon>
        <taxon>Eutheria</taxon>
        <taxon>Euarchontoglires</taxon>
        <taxon>Glires</taxon>
        <taxon>Rodentia</taxon>
        <taxon>Hystricomorpha</taxon>
        <taxon>Bathyergidae</taxon>
        <taxon>Heterocephalus</taxon>
    </lineage>
</organism>
<dbReference type="Gene3D" id="1.10.1240.60">
    <property type="match status" value="1"/>
</dbReference>
<dbReference type="Gene3D" id="4.10.260.10">
    <property type="entry name" value="Transducin (heterotrimeric G protein), gamma chain"/>
    <property type="match status" value="1"/>
</dbReference>
<dbReference type="GO" id="GO:0005096">
    <property type="term" value="F:GTPase activator activity"/>
    <property type="evidence" value="ECO:0007669"/>
    <property type="project" value="TreeGrafter"/>
</dbReference>
<dbReference type="GO" id="GO:0043005">
    <property type="term" value="C:neuron projection"/>
    <property type="evidence" value="ECO:0007669"/>
    <property type="project" value="TreeGrafter"/>
</dbReference>
<dbReference type="InterPro" id="IPR047017">
    <property type="entry name" value="RGS6/7/9/11_DHEX_sf"/>
</dbReference>
<dbReference type="PANTHER" id="PTHR45746">
    <property type="entry name" value="LP21163P"/>
    <property type="match status" value="1"/>
</dbReference>
<sequence>MPAGTRGGLGRRRGAVTLGTALGPGLALLPQPVRILRSQVWGDGPAAPDGRLRPDGAGGREHAGPGPGRADSEPAPADHRHSPRGDRQRHRRVAGSEVLRLGGGGPASGRPPGAARLHIPAARAPQPRAQARRDALQVPAIYLTKKNIRNEGALVDHEKEHYDQLHKKINHMWDLVVMQAQEQLRAAKQRRKGDRLVTARQEHTYWLVNRPPPGAPNVLEQGPERSSYTASRVQMSSDFYKQEIEFSRKALGRTRVKSSICLEGYLKFSNQHSPHDHIMSGCLPSNPWITDDDTYWVMNAPMVAVPTKLRVERWGFSFRELLDDPVGRAHFMDFLQKEFSGEKPPSPVLGSWHLAGSLGLAQDLSCQPVKMPSWLLLRVGR</sequence>
<dbReference type="Gene3D" id="1.10.167.10">
    <property type="entry name" value="Regulator of G-protein Signalling 4, domain 2"/>
    <property type="match status" value="1"/>
</dbReference>
<dbReference type="SMART" id="SM01224">
    <property type="entry name" value="G_gamma"/>
    <property type="match status" value="1"/>
</dbReference>
<name>A0AAX6SCC5_HETGA</name>
<dbReference type="GO" id="GO:0008277">
    <property type="term" value="P:regulation of G protein-coupled receptor signaling pathway"/>
    <property type="evidence" value="ECO:0007669"/>
    <property type="project" value="InterPro"/>
</dbReference>
<dbReference type="InterPro" id="IPR036305">
    <property type="entry name" value="RGS_sf"/>
</dbReference>
<dbReference type="Pfam" id="PF18148">
    <property type="entry name" value="RGS_DHEX"/>
    <property type="match status" value="1"/>
</dbReference>
<keyword evidence="1" id="KW-0734">Signal transduction inhibitor</keyword>
<gene>
    <name evidence="5" type="primary">Rgs11</name>
</gene>
<evidence type="ECO:0000313" key="4">
    <source>
        <dbReference type="Proteomes" id="UP000694906"/>
    </source>
</evidence>
<dbReference type="InterPro" id="IPR047016">
    <property type="entry name" value="RGS6/7/9/11"/>
</dbReference>
<dbReference type="SMART" id="SM00224">
    <property type="entry name" value="GGL"/>
    <property type="match status" value="1"/>
</dbReference>
<dbReference type="GO" id="GO:0005737">
    <property type="term" value="C:cytoplasm"/>
    <property type="evidence" value="ECO:0007669"/>
    <property type="project" value="TreeGrafter"/>
</dbReference>
<reference evidence="5" key="1">
    <citation type="submission" date="2025-08" db="UniProtKB">
        <authorList>
            <consortium name="RefSeq"/>
        </authorList>
    </citation>
    <scope>IDENTIFICATION</scope>
</reference>
<dbReference type="InterPro" id="IPR044926">
    <property type="entry name" value="RGS_subdomain_2"/>
</dbReference>
<dbReference type="InterPro" id="IPR040759">
    <property type="entry name" value="RGS_DHEX"/>
</dbReference>
<dbReference type="InterPro" id="IPR036284">
    <property type="entry name" value="GGL_sf"/>
</dbReference>
<dbReference type="RefSeq" id="XP_021107081.1">
    <property type="nucleotide sequence ID" value="XM_021251422.1"/>
</dbReference>
<evidence type="ECO:0000256" key="1">
    <source>
        <dbReference type="ARBA" id="ARBA00022700"/>
    </source>
</evidence>
<feature type="domain" description="RGS" evidence="3">
    <location>
        <begin position="317"/>
        <end position="342"/>
    </location>
</feature>
<dbReference type="GO" id="GO:0007186">
    <property type="term" value="P:G protein-coupled receptor signaling pathway"/>
    <property type="evidence" value="ECO:0007669"/>
    <property type="project" value="InterPro"/>
</dbReference>
<dbReference type="GO" id="GO:0005886">
    <property type="term" value="C:plasma membrane"/>
    <property type="evidence" value="ECO:0007669"/>
    <property type="project" value="TreeGrafter"/>
</dbReference>
<feature type="compositionally biased region" description="Basic and acidic residues" evidence="2">
    <location>
        <begin position="50"/>
        <end position="63"/>
    </location>
</feature>
<feature type="compositionally biased region" description="Basic and acidic residues" evidence="2">
    <location>
        <begin position="70"/>
        <end position="86"/>
    </location>
</feature>
<dbReference type="InterPro" id="IPR016137">
    <property type="entry name" value="RGS"/>
</dbReference>